<proteinExistence type="predicted"/>
<dbReference type="AlphaFoldDB" id="A0A1M7ZUM6"/>
<organism evidence="2 3">
    <name type="scientific">Flavobacterium cucumis</name>
    <dbReference type="NCBI Taxonomy" id="416016"/>
    <lineage>
        <taxon>Bacteria</taxon>
        <taxon>Pseudomonadati</taxon>
        <taxon>Bacteroidota</taxon>
        <taxon>Flavobacteriia</taxon>
        <taxon>Flavobacteriales</taxon>
        <taxon>Flavobacteriaceae</taxon>
        <taxon>Flavobacterium</taxon>
    </lineage>
</organism>
<keyword evidence="3" id="KW-1185">Reference proteome</keyword>
<dbReference type="EMBL" id="FRYK01000001">
    <property type="protein sequence ID" value="SHO72568.1"/>
    <property type="molecule type" value="Genomic_DNA"/>
</dbReference>
<dbReference type="InterPro" id="IPR034660">
    <property type="entry name" value="DinB/YfiT-like"/>
</dbReference>
<sequence>MDATFRIWETSRGLYKNFLDSYSLEQLNTIPAGMSNNLIWNIGHVIVSQQKLVYALSGLPMHIPDSLFENYQNGSQPDGKTSQAEVDEIKQLLLEMVEKTKVDFEAGIFKEFHPYQTKTGFYLGTWKEAMEFNNYHEGIHLGIMMSIKKFL</sequence>
<dbReference type="InterPro" id="IPR024775">
    <property type="entry name" value="DinB-like"/>
</dbReference>
<dbReference type="Pfam" id="PF12867">
    <property type="entry name" value="DinB_2"/>
    <property type="match status" value="1"/>
</dbReference>
<protein>
    <submittedName>
        <fullName evidence="2">DinB superfamily protein</fullName>
    </submittedName>
</protein>
<dbReference type="OrthoDB" id="4295522at2"/>
<gene>
    <name evidence="2" type="ORF">SAMN05443547_0902</name>
</gene>
<name>A0A1M7ZUM6_9FLAO</name>
<dbReference type="Proteomes" id="UP000184611">
    <property type="component" value="Unassembled WGS sequence"/>
</dbReference>
<reference evidence="3" key="1">
    <citation type="submission" date="2016-12" db="EMBL/GenBank/DDBJ databases">
        <authorList>
            <person name="Varghese N."/>
            <person name="Submissions S."/>
        </authorList>
    </citation>
    <scope>NUCLEOTIDE SEQUENCE [LARGE SCALE GENOMIC DNA]</scope>
    <source>
        <strain evidence="3">DSM 18830</strain>
    </source>
</reference>
<dbReference type="SUPFAM" id="SSF109854">
    <property type="entry name" value="DinB/YfiT-like putative metalloenzymes"/>
    <property type="match status" value="1"/>
</dbReference>
<evidence type="ECO:0000313" key="2">
    <source>
        <dbReference type="EMBL" id="SHO72568.1"/>
    </source>
</evidence>
<evidence type="ECO:0000313" key="3">
    <source>
        <dbReference type="Proteomes" id="UP000184611"/>
    </source>
</evidence>
<feature type="domain" description="DinB-like" evidence="1">
    <location>
        <begin position="8"/>
        <end position="144"/>
    </location>
</feature>
<dbReference type="STRING" id="416016.SAMN05443547_0902"/>
<dbReference type="RefSeq" id="WP_073581794.1">
    <property type="nucleotide sequence ID" value="NZ_CBCSEA010000002.1"/>
</dbReference>
<evidence type="ECO:0000259" key="1">
    <source>
        <dbReference type="Pfam" id="PF12867"/>
    </source>
</evidence>
<accession>A0A1M7ZUM6</accession>
<dbReference type="Gene3D" id="1.20.120.450">
    <property type="entry name" value="dinb family like domain"/>
    <property type="match status" value="1"/>
</dbReference>